<keyword evidence="2" id="KW-1185">Reference proteome</keyword>
<dbReference type="AlphaFoldDB" id="A0A0M8K9J7"/>
<organism evidence="1 2">
    <name type="scientific">Ardenticatena maritima</name>
    <dbReference type="NCBI Taxonomy" id="872965"/>
    <lineage>
        <taxon>Bacteria</taxon>
        <taxon>Bacillati</taxon>
        <taxon>Chloroflexota</taxon>
        <taxon>Ardenticatenia</taxon>
        <taxon>Ardenticatenales</taxon>
        <taxon>Ardenticatenaceae</taxon>
        <taxon>Ardenticatena</taxon>
    </lineage>
</organism>
<comment type="caution">
    <text evidence="1">The sequence shown here is derived from an EMBL/GenBank/DDBJ whole genome shotgun (WGS) entry which is preliminary data.</text>
</comment>
<dbReference type="InParanoid" id="A0A0M8K9J7"/>
<gene>
    <name evidence="1" type="ORF">ARMA_3006</name>
</gene>
<evidence type="ECO:0000313" key="2">
    <source>
        <dbReference type="Proteomes" id="UP000037784"/>
    </source>
</evidence>
<name>A0A0M8K9J7_9CHLR</name>
<proteinExistence type="predicted"/>
<protein>
    <submittedName>
        <fullName evidence="1">Uncharacterized protein</fullName>
    </submittedName>
</protein>
<dbReference type="Proteomes" id="UP000037784">
    <property type="component" value="Unassembled WGS sequence"/>
</dbReference>
<sequence>MGCYDNQGWSHISPHKTRVSISQVQRRVNCDKMHRPAKALRVKRYTMECGGNYCPKQSLCGTMSVGEPTSQGRQVCPRGGVSMGTFPDVCKVSSFAQPCNARRANLVL</sequence>
<reference evidence="1 2" key="1">
    <citation type="journal article" date="2015" name="Genome Announc.">
        <title>Draft Genome Sequence of a Heterotrophic Facultative Anaerobic Thermophilic Bacterium, Ardenticatena maritima Strain 110ST.</title>
        <authorList>
            <person name="Kawaichi S."/>
            <person name="Yoshida T."/>
            <person name="Sako Y."/>
            <person name="Nakamura R."/>
        </authorList>
    </citation>
    <scope>NUCLEOTIDE SEQUENCE [LARGE SCALE GENOMIC DNA]</scope>
    <source>
        <strain evidence="1 2">110S</strain>
    </source>
</reference>
<reference evidence="2" key="2">
    <citation type="submission" date="2015-08" db="EMBL/GenBank/DDBJ databases">
        <title>Draft Genome Sequence of a Heterotrophic Facultative Anaerobic Bacterium Ardenticatena maritima Strain 110S.</title>
        <authorList>
            <person name="Kawaichi S."/>
            <person name="Yoshida T."/>
            <person name="Sako Y."/>
            <person name="Nakamura R."/>
        </authorList>
    </citation>
    <scope>NUCLEOTIDE SEQUENCE [LARGE SCALE GENOMIC DNA]</scope>
    <source>
        <strain evidence="2">110S</strain>
    </source>
</reference>
<accession>A0A0M8K9J7</accession>
<evidence type="ECO:0000313" key="1">
    <source>
        <dbReference type="EMBL" id="GAP64583.1"/>
    </source>
</evidence>
<dbReference type="EMBL" id="BBZA01000289">
    <property type="protein sequence ID" value="GAP64583.1"/>
    <property type="molecule type" value="Genomic_DNA"/>
</dbReference>